<keyword evidence="4 6" id="KW-1133">Transmembrane helix</keyword>
<comment type="similarity">
    <text evidence="6">Belongs to the CopD family.</text>
</comment>
<feature type="transmembrane region" description="Helical" evidence="6">
    <location>
        <begin position="366"/>
        <end position="384"/>
    </location>
</feature>
<proteinExistence type="inferred from homology"/>
<evidence type="ECO:0000313" key="8">
    <source>
        <dbReference type="EMBL" id="BBL70724.1"/>
    </source>
</evidence>
<organism evidence="8 9">
    <name type="scientific">Methylogaea oryzae</name>
    <dbReference type="NCBI Taxonomy" id="1295382"/>
    <lineage>
        <taxon>Bacteria</taxon>
        <taxon>Pseudomonadati</taxon>
        <taxon>Pseudomonadota</taxon>
        <taxon>Gammaproteobacteria</taxon>
        <taxon>Methylococcales</taxon>
        <taxon>Methylococcaceae</taxon>
        <taxon>Methylogaea</taxon>
    </lineage>
</organism>
<feature type="transmembrane region" description="Helical" evidence="6">
    <location>
        <begin position="157"/>
        <end position="182"/>
    </location>
</feature>
<feature type="transmembrane region" description="Helical" evidence="6">
    <location>
        <begin position="234"/>
        <end position="256"/>
    </location>
</feature>
<protein>
    <recommendedName>
        <fullName evidence="6">Copper resistance protein D</fullName>
    </recommendedName>
</protein>
<feature type="transmembrane region" description="Helical" evidence="6">
    <location>
        <begin position="20"/>
        <end position="39"/>
    </location>
</feature>
<feature type="transmembrane region" description="Helical" evidence="6">
    <location>
        <begin position="428"/>
        <end position="446"/>
    </location>
</feature>
<keyword evidence="2 6" id="KW-1003">Cell membrane</keyword>
<evidence type="ECO:0000256" key="5">
    <source>
        <dbReference type="ARBA" id="ARBA00023136"/>
    </source>
</evidence>
<evidence type="ECO:0000256" key="2">
    <source>
        <dbReference type="ARBA" id="ARBA00022475"/>
    </source>
</evidence>
<feature type="transmembrane region" description="Helical" evidence="6">
    <location>
        <begin position="391"/>
        <end position="408"/>
    </location>
</feature>
<feature type="transmembrane region" description="Helical" evidence="6">
    <location>
        <begin position="276"/>
        <end position="298"/>
    </location>
</feature>
<dbReference type="KEGG" id="moz:MoryE10_13300"/>
<keyword evidence="3 6" id="KW-0812">Transmembrane</keyword>
<feature type="transmembrane region" description="Helical" evidence="6">
    <location>
        <begin position="487"/>
        <end position="505"/>
    </location>
</feature>
<keyword evidence="9" id="KW-1185">Reference proteome</keyword>
<gene>
    <name evidence="8" type="ORF">MoryE10_13300</name>
</gene>
<name>A0A8D5AJF1_9GAMM</name>
<dbReference type="InterPro" id="IPR008457">
    <property type="entry name" value="Cu-R_CopD_dom"/>
</dbReference>
<keyword evidence="6" id="KW-0997">Cell inner membrane</keyword>
<sequence>MQDIQGIANFLDDFMGGLQLIAYAMAVGTMLWALVVLRIPRGQDTPVAAAAIAVRLMKIGAYSLAVTQLIEIAMKGVVIATTLGEFDFAAYAGTVQFIAGAVRIVLAAALGWFAGRLQQNPLDGGRWLPVYALTVPLIIGGAWLVHAVGRFENREALMLLTVLHQLAAAVWFAGVAQLVALWRMRSQDPLLETLWPQAIRRFSALGIATVAVLVVSGGILTWEYVGSWDGLAGTGYGSLVITKLSLLAVVLVMAWYNKRSGENWFSGQDKVSITAITPHVVESEAFVLISILFIAATLSSQPPAADISNLTATVSEVAHMLAPKIPSFHSPSHAELMAGEVGRIAIVDKVPSVAGAEWSDFNHNSAGLFLTVMGLMALTSYAGLGRWGRYWPLGFVGLGIFLFFRSDAETWPLGPIGFWESTFGNGEVLQHRMATFLVLGLGMMEMKARVHEDRHPRLPYLFPMLCAFGGILLLTHAHSEFELKTEYLIQVTHTTMGLFAVLMATGRWLELHLKPPASNLVGALSMLCMVAIGLCLLFYKEPLY</sequence>
<dbReference type="GO" id="GO:0046688">
    <property type="term" value="P:response to copper ion"/>
    <property type="evidence" value="ECO:0007669"/>
    <property type="project" value="UniProtKB-UniRule"/>
</dbReference>
<dbReference type="PANTHER" id="PTHR34820:SF4">
    <property type="entry name" value="INNER MEMBRANE PROTEIN YEBZ"/>
    <property type="match status" value="1"/>
</dbReference>
<accession>A0A8D5AJF1</accession>
<comment type="subcellular location">
    <subcellularLocation>
        <location evidence="6">Cell inner membrane</location>
        <topology evidence="6">Multi-pass membrane protein</topology>
    </subcellularLocation>
    <subcellularLocation>
        <location evidence="1">Cell membrane</location>
        <topology evidence="1">Multi-pass membrane protein</topology>
    </subcellularLocation>
</comment>
<feature type="transmembrane region" description="Helical" evidence="6">
    <location>
        <begin position="89"/>
        <end position="115"/>
    </location>
</feature>
<comment type="function">
    <text evidence="6">Involved in copper resistance.</text>
</comment>
<evidence type="ECO:0000256" key="3">
    <source>
        <dbReference type="ARBA" id="ARBA00022692"/>
    </source>
</evidence>
<dbReference type="GO" id="GO:0006825">
    <property type="term" value="P:copper ion transport"/>
    <property type="evidence" value="ECO:0007669"/>
    <property type="project" value="InterPro"/>
</dbReference>
<evidence type="ECO:0000256" key="1">
    <source>
        <dbReference type="ARBA" id="ARBA00004651"/>
    </source>
</evidence>
<feature type="transmembrane region" description="Helical" evidence="6">
    <location>
        <begin position="517"/>
        <end position="539"/>
    </location>
</feature>
<feature type="transmembrane region" description="Helical" evidence="6">
    <location>
        <begin position="458"/>
        <end position="475"/>
    </location>
</feature>
<keyword evidence="5 6" id="KW-0472">Membrane</keyword>
<feature type="transmembrane region" description="Helical" evidence="6">
    <location>
        <begin position="127"/>
        <end position="145"/>
    </location>
</feature>
<dbReference type="Pfam" id="PF05425">
    <property type="entry name" value="CopD"/>
    <property type="match status" value="1"/>
</dbReference>
<feature type="transmembrane region" description="Helical" evidence="6">
    <location>
        <begin position="59"/>
        <end position="83"/>
    </location>
</feature>
<reference evidence="8" key="1">
    <citation type="submission" date="2019-06" db="EMBL/GenBank/DDBJ databases">
        <title>Complete genome sequence of Methylogaea oryzae strain JCM16910.</title>
        <authorList>
            <person name="Asakawa S."/>
        </authorList>
    </citation>
    <scope>NUCLEOTIDE SEQUENCE</scope>
    <source>
        <strain evidence="8">E10</strain>
    </source>
</reference>
<feature type="domain" description="Copper resistance protein D" evidence="7">
    <location>
        <begin position="197"/>
        <end position="298"/>
    </location>
</feature>
<feature type="transmembrane region" description="Helical" evidence="6">
    <location>
        <begin position="202"/>
        <end position="222"/>
    </location>
</feature>
<dbReference type="RefSeq" id="WP_054773450.1">
    <property type="nucleotide sequence ID" value="NZ_AP019782.1"/>
</dbReference>
<dbReference type="InterPro" id="IPR032694">
    <property type="entry name" value="CopC/D"/>
</dbReference>
<dbReference type="GO" id="GO:0005886">
    <property type="term" value="C:plasma membrane"/>
    <property type="evidence" value="ECO:0007669"/>
    <property type="project" value="UniProtKB-SubCell"/>
</dbReference>
<comment type="caution">
    <text evidence="6">Lacks conserved residue(s) required for the propagation of feature annotation.</text>
</comment>
<dbReference type="EMBL" id="AP019782">
    <property type="protein sequence ID" value="BBL70724.1"/>
    <property type="molecule type" value="Genomic_DNA"/>
</dbReference>
<evidence type="ECO:0000259" key="7">
    <source>
        <dbReference type="Pfam" id="PF05425"/>
    </source>
</evidence>
<evidence type="ECO:0000256" key="6">
    <source>
        <dbReference type="RuleBase" id="RU369037"/>
    </source>
</evidence>
<dbReference type="AlphaFoldDB" id="A0A8D5AJF1"/>
<dbReference type="PANTHER" id="PTHR34820">
    <property type="entry name" value="INNER MEMBRANE PROTEIN YEBZ"/>
    <property type="match status" value="1"/>
</dbReference>
<evidence type="ECO:0000256" key="4">
    <source>
        <dbReference type="ARBA" id="ARBA00022989"/>
    </source>
</evidence>
<keyword evidence="6" id="KW-0186">Copper</keyword>
<evidence type="ECO:0000313" key="9">
    <source>
        <dbReference type="Proteomes" id="UP000824988"/>
    </source>
</evidence>
<dbReference type="Proteomes" id="UP000824988">
    <property type="component" value="Chromosome"/>
</dbReference>